<sequence>MTYENIQITSRNLTGDRTNAYFYMFDSALQLFQQKDKSDGTTVASFPLSTSITKVYSAQFDGYYYWSLERFWSGTPDESDSTGFLIRRWEIVSGLMILRQGFSFVAAANLDYDAS</sequence>
<organism evidence="1">
    <name type="scientific">marine sediment metagenome</name>
    <dbReference type="NCBI Taxonomy" id="412755"/>
    <lineage>
        <taxon>unclassified sequences</taxon>
        <taxon>metagenomes</taxon>
        <taxon>ecological metagenomes</taxon>
    </lineage>
</organism>
<reference evidence="1" key="1">
    <citation type="journal article" date="2015" name="Nature">
        <title>Complex archaea that bridge the gap between prokaryotes and eukaryotes.</title>
        <authorList>
            <person name="Spang A."/>
            <person name="Saw J.H."/>
            <person name="Jorgensen S.L."/>
            <person name="Zaremba-Niedzwiedzka K."/>
            <person name="Martijn J."/>
            <person name="Lind A.E."/>
            <person name="van Eijk R."/>
            <person name="Schleper C."/>
            <person name="Guy L."/>
            <person name="Ettema T.J."/>
        </authorList>
    </citation>
    <scope>NUCLEOTIDE SEQUENCE</scope>
</reference>
<accession>A0A0F9DPN6</accession>
<dbReference type="EMBL" id="LAZR01028086">
    <property type="protein sequence ID" value="KKL63669.1"/>
    <property type="molecule type" value="Genomic_DNA"/>
</dbReference>
<protein>
    <submittedName>
        <fullName evidence="1">Uncharacterized protein</fullName>
    </submittedName>
</protein>
<proteinExistence type="predicted"/>
<feature type="non-terminal residue" evidence="1">
    <location>
        <position position="115"/>
    </location>
</feature>
<dbReference type="AlphaFoldDB" id="A0A0F9DPN6"/>
<comment type="caution">
    <text evidence="1">The sequence shown here is derived from an EMBL/GenBank/DDBJ whole genome shotgun (WGS) entry which is preliminary data.</text>
</comment>
<gene>
    <name evidence="1" type="ORF">LCGC14_2172810</name>
</gene>
<name>A0A0F9DPN6_9ZZZZ</name>
<evidence type="ECO:0000313" key="1">
    <source>
        <dbReference type="EMBL" id="KKL63669.1"/>
    </source>
</evidence>